<reference evidence="1" key="1">
    <citation type="submission" date="2020-10" db="EMBL/GenBank/DDBJ databases">
        <title>Genome sequence of the unusual species of purple photosynthetic bacteria, Phaeovibrio sulfidiphilus DSM 23193, type strain.</title>
        <authorList>
            <person name="Kyndt J.A."/>
            <person name="Meyer T.E."/>
        </authorList>
    </citation>
    <scope>NUCLEOTIDE SEQUENCE</scope>
    <source>
        <strain evidence="1">DSM 23193</strain>
    </source>
</reference>
<dbReference type="EMBL" id="JACZHT010000004">
    <property type="protein sequence ID" value="MBE1237399.1"/>
    <property type="molecule type" value="Genomic_DNA"/>
</dbReference>
<keyword evidence="2" id="KW-1185">Reference proteome</keyword>
<dbReference type="AlphaFoldDB" id="A0A8J7CDY9"/>
<protein>
    <submittedName>
        <fullName evidence="1">Uncharacterized protein</fullName>
    </submittedName>
</protein>
<evidence type="ECO:0000313" key="2">
    <source>
        <dbReference type="Proteomes" id="UP000631034"/>
    </source>
</evidence>
<evidence type="ECO:0000313" key="1">
    <source>
        <dbReference type="EMBL" id="MBE1237399.1"/>
    </source>
</evidence>
<gene>
    <name evidence="1" type="ORF">IHV25_07030</name>
</gene>
<organism evidence="1 2">
    <name type="scientific">Phaeovibrio sulfidiphilus</name>
    <dbReference type="NCBI Taxonomy" id="1220600"/>
    <lineage>
        <taxon>Bacteria</taxon>
        <taxon>Pseudomonadati</taxon>
        <taxon>Pseudomonadota</taxon>
        <taxon>Alphaproteobacteria</taxon>
        <taxon>Rhodospirillales</taxon>
        <taxon>Rhodospirillaceae</taxon>
        <taxon>Phaeovibrio</taxon>
    </lineage>
</organism>
<dbReference type="RefSeq" id="WP_192534407.1">
    <property type="nucleotide sequence ID" value="NZ_JACZHT010000004.1"/>
</dbReference>
<accession>A0A8J7CDY9</accession>
<comment type="caution">
    <text evidence="1">The sequence shown here is derived from an EMBL/GenBank/DDBJ whole genome shotgun (WGS) entry which is preliminary data.</text>
</comment>
<proteinExistence type="predicted"/>
<dbReference type="Proteomes" id="UP000631034">
    <property type="component" value="Unassembled WGS sequence"/>
</dbReference>
<name>A0A8J7CDY9_9PROT</name>
<sequence>MKDALKAIGKSGDIDLILATERQFLENEVEKYASGGTAKGSLQEALDGLLVTEKLVAKVRDPQTYRAVDEAYTRPRSRVGGLPRDEARQFFGSHAARLVNLDKARMTPEERALIQQRKLNIRAAEKTYIALQEAALGRERPAPAKGPALER</sequence>